<evidence type="ECO:0000313" key="3">
    <source>
        <dbReference type="Proteomes" id="UP000253303"/>
    </source>
</evidence>
<gene>
    <name evidence="2" type="ORF">DP939_39385</name>
</gene>
<protein>
    <submittedName>
        <fullName evidence="2">Uncharacterized protein</fullName>
    </submittedName>
</protein>
<feature type="chain" id="PRO_5039670014" evidence="1">
    <location>
        <begin position="22"/>
        <end position="86"/>
    </location>
</feature>
<reference evidence="2 3" key="1">
    <citation type="submission" date="2018-06" db="EMBL/GenBank/DDBJ databases">
        <title>Sphaerisporangium craniellae sp. nov., isolated from a marine sponge in the South China Sea.</title>
        <authorList>
            <person name="Li L."/>
        </authorList>
    </citation>
    <scope>NUCLEOTIDE SEQUENCE [LARGE SCALE GENOMIC DNA]</scope>
    <source>
        <strain evidence="2 3">LHW63015</strain>
    </source>
</reference>
<feature type="signal peptide" evidence="1">
    <location>
        <begin position="1"/>
        <end position="21"/>
    </location>
</feature>
<keyword evidence="1" id="KW-0732">Signal</keyword>
<evidence type="ECO:0000256" key="1">
    <source>
        <dbReference type="SAM" id="SignalP"/>
    </source>
</evidence>
<dbReference type="Proteomes" id="UP000253303">
    <property type="component" value="Unassembled WGS sequence"/>
</dbReference>
<dbReference type="EMBL" id="QMEY01000030">
    <property type="protein sequence ID" value="RBQ14673.1"/>
    <property type="molecule type" value="Genomic_DNA"/>
</dbReference>
<sequence length="86" mass="9538">MRFTKTLILSIAGAAAMIVSAAPANATEAIPAHKAQASTAMGVYTSPPYATFADCEYWRGVKESLGWLTNPCEFHPVRMQWFFLYY</sequence>
<dbReference type="RefSeq" id="WP_113985939.1">
    <property type="nucleotide sequence ID" value="NZ_QMEY01000030.1"/>
</dbReference>
<proteinExistence type="predicted"/>
<keyword evidence="3" id="KW-1185">Reference proteome</keyword>
<organism evidence="2 3">
    <name type="scientific">Spongiactinospora rosea</name>
    <dbReference type="NCBI Taxonomy" id="2248750"/>
    <lineage>
        <taxon>Bacteria</taxon>
        <taxon>Bacillati</taxon>
        <taxon>Actinomycetota</taxon>
        <taxon>Actinomycetes</taxon>
        <taxon>Streptosporangiales</taxon>
        <taxon>Streptosporangiaceae</taxon>
        <taxon>Spongiactinospora</taxon>
    </lineage>
</organism>
<evidence type="ECO:0000313" key="2">
    <source>
        <dbReference type="EMBL" id="RBQ14673.1"/>
    </source>
</evidence>
<name>A0A366LME2_9ACTN</name>
<accession>A0A366LME2</accession>
<dbReference type="AlphaFoldDB" id="A0A366LME2"/>
<comment type="caution">
    <text evidence="2">The sequence shown here is derived from an EMBL/GenBank/DDBJ whole genome shotgun (WGS) entry which is preliminary data.</text>
</comment>